<protein>
    <submittedName>
        <fullName evidence="1">Uncharacterized protein</fullName>
    </submittedName>
</protein>
<name>W0RZ85_PORPP</name>
<organism evidence="1">
    <name type="scientific">Porphyridium purpureum</name>
    <name type="common">Red alga</name>
    <name type="synonym">Porphyridium cruentum</name>
    <dbReference type="NCBI Taxonomy" id="35688"/>
    <lineage>
        <taxon>Eukaryota</taxon>
        <taxon>Rhodophyta</taxon>
        <taxon>Bangiophyceae</taxon>
        <taxon>Porphyridiales</taxon>
        <taxon>Porphyridiaceae</taxon>
        <taxon>Porphyridium</taxon>
    </lineage>
</organism>
<keyword evidence="1" id="KW-0934">Plastid</keyword>
<dbReference type="GeneID" id="17964004"/>
<proteinExistence type="predicted"/>
<reference evidence="1" key="1">
    <citation type="journal article" date="2014" name="J. Plant Res.">
        <title>Analysis of the complete plastid genome of the unicellular red alga Porphyridium purpureum.</title>
        <authorList>
            <person name="Tajima N."/>
            <person name="Sato S."/>
            <person name="Maruyama F."/>
            <person name="Kurokawa K."/>
            <person name="Ohta H."/>
            <person name="Tabata S."/>
            <person name="Sekine K."/>
            <person name="Moriyama T."/>
            <person name="Sato N."/>
        </authorList>
    </citation>
    <scope>NUCLEOTIDE SEQUENCE</scope>
</reference>
<keyword evidence="1" id="KW-0150">Chloroplast</keyword>
<gene>
    <name evidence="1" type="primary">ORF35</name>
</gene>
<dbReference type="AlphaFoldDB" id="W0RZ85"/>
<sequence length="35" mass="4120">MFNSTLKFFNSSNLSVQINLEDIKKLNNYINDIKI</sequence>
<evidence type="ECO:0000313" key="1">
    <source>
        <dbReference type="EMBL" id="BAO23700.1"/>
    </source>
</evidence>
<dbReference type="RefSeq" id="YP_008965724.1">
    <property type="nucleotide sequence ID" value="NC_023133.1"/>
</dbReference>
<geneLocation type="chloroplast" evidence="1"/>
<accession>W0RZ85</accession>
<dbReference type="EMBL" id="AP012987">
    <property type="protein sequence ID" value="BAO23700.1"/>
    <property type="molecule type" value="Genomic_DNA"/>
</dbReference>